<dbReference type="InterPro" id="IPR006452">
    <property type="entry name" value="Formate_DH_accessory"/>
</dbReference>
<dbReference type="RefSeq" id="WP_068500266.1">
    <property type="nucleotide sequence ID" value="NZ_LWQU01000138.1"/>
</dbReference>
<dbReference type="Pfam" id="PF24859">
    <property type="entry name" value="FdhE_central"/>
    <property type="match status" value="1"/>
</dbReference>
<dbReference type="InterPro" id="IPR056797">
    <property type="entry name" value="FdhE_central"/>
</dbReference>
<evidence type="ECO:0000256" key="2">
    <source>
        <dbReference type="HAMAP-Rule" id="MF_00611"/>
    </source>
</evidence>
<sequence>MSDSPETLQTGGGTTVPPPVVLLPDPALMFDRRSRRLAAWADDHPMGEYLAFLSHLAAAQHRAVKALGDVPCPAEAIIARRRAAGMPLLPREASYLTNDWRLALAAILDAFAAQPLPDAARSVIEQLAAMPAPEQDALAAACLTGQAAPDDLARGLFVLAALQVFWAKALPGLDPATIQPLDPPGLCPVCGSAPVAGLTMAAEPLEGVRYLACGLCGCHWHYPRAQCSSCGSDKDIAYLAFEGPAGHVRGETCSDCRTYLKLFDEAKSPGAEPFADDLATVGLDLRLAEENWHRAVANPFLQAGGG</sequence>
<accession>A0A178MP09</accession>
<feature type="domain" description="FdhE central" evidence="4">
    <location>
        <begin position="186"/>
        <end position="224"/>
    </location>
</feature>
<organism evidence="6 7">
    <name type="scientific">Magnetospirillum moscoviense</name>
    <dbReference type="NCBI Taxonomy" id="1437059"/>
    <lineage>
        <taxon>Bacteria</taxon>
        <taxon>Pseudomonadati</taxon>
        <taxon>Pseudomonadota</taxon>
        <taxon>Alphaproteobacteria</taxon>
        <taxon>Rhodospirillales</taxon>
        <taxon>Rhodospirillaceae</taxon>
        <taxon>Magnetospirillum</taxon>
    </lineage>
</organism>
<dbReference type="GO" id="GO:0005829">
    <property type="term" value="C:cytosol"/>
    <property type="evidence" value="ECO:0007669"/>
    <property type="project" value="TreeGrafter"/>
</dbReference>
<dbReference type="NCBIfam" id="TIGR01562">
    <property type="entry name" value="FdhE"/>
    <property type="match status" value="1"/>
</dbReference>
<dbReference type="Proteomes" id="UP000078543">
    <property type="component" value="Unassembled WGS sequence"/>
</dbReference>
<dbReference type="GO" id="GO:0008199">
    <property type="term" value="F:ferric iron binding"/>
    <property type="evidence" value="ECO:0007669"/>
    <property type="project" value="TreeGrafter"/>
</dbReference>
<dbReference type="EMBL" id="LWQU01000138">
    <property type="protein sequence ID" value="OAN50542.1"/>
    <property type="molecule type" value="Genomic_DNA"/>
</dbReference>
<evidence type="ECO:0000313" key="7">
    <source>
        <dbReference type="Proteomes" id="UP000078543"/>
    </source>
</evidence>
<comment type="function">
    <text evidence="2">Necessary for formate dehydrogenase activity.</text>
</comment>
<dbReference type="PANTHER" id="PTHR37689:SF1">
    <property type="entry name" value="PROTEIN FDHE"/>
    <property type="match status" value="1"/>
</dbReference>
<evidence type="ECO:0000259" key="5">
    <source>
        <dbReference type="Pfam" id="PF24860"/>
    </source>
</evidence>
<keyword evidence="7" id="KW-1185">Reference proteome</keyword>
<dbReference type="Gene3D" id="3.90.1670.10">
    <property type="entry name" value="FdhE-like domain"/>
    <property type="match status" value="1"/>
</dbReference>
<dbReference type="STRING" id="1437059.A6A05_12275"/>
<evidence type="ECO:0000259" key="3">
    <source>
        <dbReference type="Pfam" id="PF04216"/>
    </source>
</evidence>
<evidence type="ECO:0000259" key="4">
    <source>
        <dbReference type="Pfam" id="PF24859"/>
    </source>
</evidence>
<name>A0A178MP09_9PROT</name>
<evidence type="ECO:0000256" key="1">
    <source>
        <dbReference type="ARBA" id="ARBA00022490"/>
    </source>
</evidence>
<comment type="similarity">
    <text evidence="2">Belongs to the FdhE family.</text>
</comment>
<dbReference type="InterPro" id="IPR024064">
    <property type="entry name" value="FdhE-like_sf"/>
</dbReference>
<dbReference type="HAMAP" id="MF_00611">
    <property type="entry name" value="FdeH"/>
    <property type="match status" value="1"/>
</dbReference>
<dbReference type="AlphaFoldDB" id="A0A178MP09"/>
<protein>
    <recommendedName>
        <fullName evidence="2">Protein FdhE homolog</fullName>
    </recommendedName>
</protein>
<dbReference type="OrthoDB" id="9794151at2"/>
<reference evidence="6 7" key="1">
    <citation type="submission" date="2016-04" db="EMBL/GenBank/DDBJ databases">
        <title>Draft genome sequence of freshwater magnetotactic bacteria Magnetospirillum marisnigri SP-1 and Magnetospirillum moscoviense BB-1.</title>
        <authorList>
            <person name="Koziaeva V."/>
            <person name="Dziuba M.V."/>
            <person name="Ivanov T.M."/>
            <person name="Kuznetsov B."/>
            <person name="Grouzdev D.S."/>
        </authorList>
    </citation>
    <scope>NUCLEOTIDE SEQUENCE [LARGE SCALE GENOMIC DNA]</scope>
    <source>
        <strain evidence="6 7">BB-1</strain>
    </source>
</reference>
<keyword evidence="1 2" id="KW-0963">Cytoplasm</keyword>
<dbReference type="Pfam" id="PF24860">
    <property type="entry name" value="FdhE_C"/>
    <property type="match status" value="1"/>
</dbReference>
<comment type="subcellular location">
    <subcellularLocation>
        <location evidence="2">Cytoplasm</location>
    </subcellularLocation>
</comment>
<dbReference type="PANTHER" id="PTHR37689">
    <property type="entry name" value="PROTEIN FDHE"/>
    <property type="match status" value="1"/>
</dbReference>
<proteinExistence type="inferred from homology"/>
<gene>
    <name evidence="2" type="primary">fdhE</name>
    <name evidence="6" type="ORF">A6A05_12275</name>
</gene>
<feature type="domain" description="FdhE N-terminal" evidence="3">
    <location>
        <begin position="18"/>
        <end position="180"/>
    </location>
</feature>
<evidence type="ECO:0000313" key="6">
    <source>
        <dbReference type="EMBL" id="OAN50542.1"/>
    </source>
</evidence>
<dbReference type="Pfam" id="PF04216">
    <property type="entry name" value="FdhE_N"/>
    <property type="match status" value="1"/>
</dbReference>
<dbReference type="InterPro" id="IPR056796">
    <property type="entry name" value="FdhE_C"/>
</dbReference>
<dbReference type="PIRSF" id="PIRSF018296">
    <property type="entry name" value="Format_dh_formtn"/>
    <property type="match status" value="1"/>
</dbReference>
<dbReference type="InterPro" id="IPR056774">
    <property type="entry name" value="FdhE_N"/>
</dbReference>
<dbReference type="CDD" id="cd16341">
    <property type="entry name" value="FdhE"/>
    <property type="match status" value="1"/>
</dbReference>
<dbReference type="GO" id="GO:0051604">
    <property type="term" value="P:protein maturation"/>
    <property type="evidence" value="ECO:0007669"/>
    <property type="project" value="TreeGrafter"/>
</dbReference>
<dbReference type="SUPFAM" id="SSF144020">
    <property type="entry name" value="FdhE-like"/>
    <property type="match status" value="1"/>
</dbReference>
<comment type="caution">
    <text evidence="6">The sequence shown here is derived from an EMBL/GenBank/DDBJ whole genome shotgun (WGS) entry which is preliminary data.</text>
</comment>
<feature type="domain" description="FdhE C-terminal" evidence="5">
    <location>
        <begin position="226"/>
        <end position="301"/>
    </location>
</feature>